<proteinExistence type="inferred from homology"/>
<dbReference type="InterPro" id="IPR036227">
    <property type="entry name" value="Ribosomal_uL15/eL18_sf"/>
</dbReference>
<comment type="similarity">
    <text evidence="1 4">Belongs to the universal ribosomal protein uL15 family.</text>
</comment>
<evidence type="ECO:0000256" key="4">
    <source>
        <dbReference type="HAMAP-Rule" id="MF_01341"/>
    </source>
</evidence>
<feature type="domain" description="Large ribosomal subunit protein uL15/eL18" evidence="6">
    <location>
        <begin position="85"/>
        <end position="143"/>
    </location>
</feature>
<dbReference type="InterPro" id="IPR005749">
    <property type="entry name" value="Ribosomal_uL15_bac-type"/>
</dbReference>
<sequence>MELNNLKSPKEKMKPKKRVGRGNASGKGTYSSRGLKGQRSRSGGKKGLKLKGFKTTLLAFPKFKGDKPKAKNQIVDFKLLNKIGKDNMEISPVVLEAMGVINSVRKPVKILNNGELKVKLTFVDCKVSKSAQEAIEKIGGKVVVKEKNIEKEVEENK</sequence>
<evidence type="ECO:0000256" key="1">
    <source>
        <dbReference type="ARBA" id="ARBA00007320"/>
    </source>
</evidence>
<dbReference type="GO" id="GO:0003735">
    <property type="term" value="F:structural constituent of ribosome"/>
    <property type="evidence" value="ECO:0007669"/>
    <property type="project" value="InterPro"/>
</dbReference>
<keyword evidence="4" id="KW-0699">rRNA-binding</keyword>
<dbReference type="SUPFAM" id="SSF52080">
    <property type="entry name" value="Ribosomal proteins L15p and L18e"/>
    <property type="match status" value="1"/>
</dbReference>
<feature type="region of interest" description="Disordered" evidence="5">
    <location>
        <begin position="1"/>
        <end position="48"/>
    </location>
</feature>
<keyword evidence="3 4" id="KW-0687">Ribonucleoprotein</keyword>
<dbReference type="PANTHER" id="PTHR12934">
    <property type="entry name" value="50S RIBOSOMAL PROTEIN L15"/>
    <property type="match status" value="1"/>
</dbReference>
<dbReference type="InterPro" id="IPR021131">
    <property type="entry name" value="Ribosomal_uL15/eL18"/>
</dbReference>
<dbReference type="Gene3D" id="3.100.10.10">
    <property type="match status" value="1"/>
</dbReference>
<dbReference type="EMBL" id="MFGJ01000008">
    <property type="protein sequence ID" value="OGF31033.1"/>
    <property type="molecule type" value="Genomic_DNA"/>
</dbReference>
<evidence type="ECO:0000256" key="2">
    <source>
        <dbReference type="ARBA" id="ARBA00022980"/>
    </source>
</evidence>
<dbReference type="Proteomes" id="UP000179001">
    <property type="component" value="Unassembled WGS sequence"/>
</dbReference>
<dbReference type="InterPro" id="IPR030878">
    <property type="entry name" value="Ribosomal_uL15"/>
</dbReference>
<dbReference type="GO" id="GO:0022625">
    <property type="term" value="C:cytosolic large ribosomal subunit"/>
    <property type="evidence" value="ECO:0007669"/>
    <property type="project" value="TreeGrafter"/>
</dbReference>
<evidence type="ECO:0000313" key="7">
    <source>
        <dbReference type="EMBL" id="OGF31033.1"/>
    </source>
</evidence>
<evidence type="ECO:0000256" key="3">
    <source>
        <dbReference type="ARBA" id="ARBA00023274"/>
    </source>
</evidence>
<name>A0A1F5SX47_9BACT</name>
<dbReference type="HAMAP" id="MF_01341">
    <property type="entry name" value="Ribosomal_uL15"/>
    <property type="match status" value="1"/>
</dbReference>
<comment type="subunit">
    <text evidence="4">Part of the 50S ribosomal subunit.</text>
</comment>
<dbReference type="STRING" id="1798002.A2478_00795"/>
<keyword evidence="4" id="KW-0694">RNA-binding</keyword>
<organism evidence="7 8">
    <name type="scientific">Candidatus Falkowbacteria bacterium RIFOXYC2_FULL_36_12</name>
    <dbReference type="NCBI Taxonomy" id="1798002"/>
    <lineage>
        <taxon>Bacteria</taxon>
        <taxon>Candidatus Falkowiibacteriota</taxon>
    </lineage>
</organism>
<comment type="function">
    <text evidence="4">Binds to the 23S rRNA.</text>
</comment>
<dbReference type="GO" id="GO:0006412">
    <property type="term" value="P:translation"/>
    <property type="evidence" value="ECO:0007669"/>
    <property type="project" value="UniProtKB-UniRule"/>
</dbReference>
<dbReference type="AlphaFoldDB" id="A0A1F5SX47"/>
<protein>
    <recommendedName>
        <fullName evidence="4">Large ribosomal subunit protein uL15</fullName>
    </recommendedName>
</protein>
<gene>
    <name evidence="4" type="primary">rplO</name>
    <name evidence="7" type="ORF">A2478_00795</name>
</gene>
<comment type="caution">
    <text evidence="7">The sequence shown here is derived from an EMBL/GenBank/DDBJ whole genome shotgun (WGS) entry which is preliminary data.</text>
</comment>
<dbReference type="NCBIfam" id="TIGR01071">
    <property type="entry name" value="rplO_bact"/>
    <property type="match status" value="1"/>
</dbReference>
<dbReference type="GO" id="GO:0019843">
    <property type="term" value="F:rRNA binding"/>
    <property type="evidence" value="ECO:0007669"/>
    <property type="project" value="UniProtKB-UniRule"/>
</dbReference>
<dbReference type="Pfam" id="PF00828">
    <property type="entry name" value="Ribosomal_L27A"/>
    <property type="match status" value="1"/>
</dbReference>
<dbReference type="PANTHER" id="PTHR12934:SF11">
    <property type="entry name" value="LARGE RIBOSOMAL SUBUNIT PROTEIN UL15M"/>
    <property type="match status" value="1"/>
</dbReference>
<reference evidence="7 8" key="1">
    <citation type="journal article" date="2016" name="Nat. Commun.">
        <title>Thousands of microbial genomes shed light on interconnected biogeochemical processes in an aquifer system.</title>
        <authorList>
            <person name="Anantharaman K."/>
            <person name="Brown C.T."/>
            <person name="Hug L.A."/>
            <person name="Sharon I."/>
            <person name="Castelle C.J."/>
            <person name="Probst A.J."/>
            <person name="Thomas B.C."/>
            <person name="Singh A."/>
            <person name="Wilkins M.J."/>
            <person name="Karaoz U."/>
            <person name="Brodie E.L."/>
            <person name="Williams K.H."/>
            <person name="Hubbard S.S."/>
            <person name="Banfield J.F."/>
        </authorList>
    </citation>
    <scope>NUCLEOTIDE SEQUENCE [LARGE SCALE GENOMIC DNA]</scope>
</reference>
<evidence type="ECO:0000256" key="5">
    <source>
        <dbReference type="SAM" id="MobiDB-lite"/>
    </source>
</evidence>
<evidence type="ECO:0000259" key="6">
    <source>
        <dbReference type="Pfam" id="PF00828"/>
    </source>
</evidence>
<accession>A0A1F5SX47</accession>
<evidence type="ECO:0000313" key="8">
    <source>
        <dbReference type="Proteomes" id="UP000179001"/>
    </source>
</evidence>
<keyword evidence="2 4" id="KW-0689">Ribosomal protein</keyword>
<feature type="compositionally biased region" description="Basic residues" evidence="5">
    <location>
        <begin position="36"/>
        <end position="48"/>
    </location>
</feature>